<keyword evidence="2" id="KW-1185">Reference proteome</keyword>
<dbReference type="EMBL" id="AFGF01000183">
    <property type="protein sequence ID" value="EGO62684.1"/>
    <property type="molecule type" value="Genomic_DNA"/>
</dbReference>
<evidence type="ECO:0000313" key="2">
    <source>
        <dbReference type="Proteomes" id="UP000003240"/>
    </source>
</evidence>
<dbReference type="STRING" id="1009370.ALO_16936"/>
<evidence type="ECO:0000313" key="1">
    <source>
        <dbReference type="EMBL" id="EGO62684.1"/>
    </source>
</evidence>
<accession>F7NMQ6</accession>
<gene>
    <name evidence="1" type="ORF">ALO_16936</name>
</gene>
<proteinExistence type="predicted"/>
<sequence>MLSDTIKYGRHHRSILHFCVQIFNLGEWLLLVEQIYRTMKIGGENRIRANGKKIVEVPAKILIFAGTFVFIR</sequence>
<protein>
    <submittedName>
        <fullName evidence="1">Uncharacterized protein</fullName>
    </submittedName>
</protein>
<dbReference type="Proteomes" id="UP000003240">
    <property type="component" value="Unassembled WGS sequence"/>
</dbReference>
<reference evidence="1 2" key="1">
    <citation type="journal article" date="2011" name="EMBO J.">
        <title>Structural diversity of bacterial flagellar motors.</title>
        <authorList>
            <person name="Chen S."/>
            <person name="Beeby M."/>
            <person name="Murphy G.E."/>
            <person name="Leadbetter J.R."/>
            <person name="Hendrixson D.R."/>
            <person name="Briegel A."/>
            <person name="Li Z."/>
            <person name="Shi J."/>
            <person name="Tocheva E.I."/>
            <person name="Muller A."/>
            <person name="Dobro M.J."/>
            <person name="Jensen G.J."/>
        </authorList>
    </citation>
    <scope>NUCLEOTIDE SEQUENCE [LARGE SCALE GENOMIC DNA]</scope>
    <source>
        <strain evidence="1 2">DSM 6540</strain>
    </source>
</reference>
<name>F7NMQ6_9FIRM</name>
<dbReference type="AlphaFoldDB" id="F7NMQ6"/>
<comment type="caution">
    <text evidence="1">The sequence shown here is derived from an EMBL/GenBank/DDBJ whole genome shotgun (WGS) entry which is preliminary data.</text>
</comment>
<organism evidence="1 2">
    <name type="scientific">Acetonema longum DSM 6540</name>
    <dbReference type="NCBI Taxonomy" id="1009370"/>
    <lineage>
        <taxon>Bacteria</taxon>
        <taxon>Bacillati</taxon>
        <taxon>Bacillota</taxon>
        <taxon>Negativicutes</taxon>
        <taxon>Acetonemataceae</taxon>
        <taxon>Acetonema</taxon>
    </lineage>
</organism>